<evidence type="ECO:0000313" key="11">
    <source>
        <dbReference type="EMBL" id="GGE40639.1"/>
    </source>
</evidence>
<dbReference type="GO" id="GO:0009425">
    <property type="term" value="C:bacterial-type flagellum basal body"/>
    <property type="evidence" value="ECO:0007669"/>
    <property type="project" value="InterPro"/>
</dbReference>
<evidence type="ECO:0000256" key="8">
    <source>
        <dbReference type="ARBA" id="ARBA00022989"/>
    </source>
</evidence>
<evidence type="ECO:0000256" key="10">
    <source>
        <dbReference type="RuleBase" id="RU364125"/>
    </source>
</evidence>
<keyword evidence="11" id="KW-0969">Cilium</keyword>
<keyword evidence="9 10" id="KW-0472">Membrane</keyword>
<dbReference type="PANTHER" id="PTHR35091:SF2">
    <property type="entry name" value="FLAGELLAR PROTEIN FLIL"/>
    <property type="match status" value="1"/>
</dbReference>
<dbReference type="GO" id="GO:0005886">
    <property type="term" value="C:plasma membrane"/>
    <property type="evidence" value="ECO:0007669"/>
    <property type="project" value="UniProtKB-SubCell"/>
</dbReference>
<evidence type="ECO:0000256" key="2">
    <source>
        <dbReference type="ARBA" id="ARBA00004162"/>
    </source>
</evidence>
<dbReference type="RefSeq" id="WP_188409364.1">
    <property type="nucleotide sequence ID" value="NZ_BMCP01000002.1"/>
</dbReference>
<dbReference type="AlphaFoldDB" id="A0A8J2YH46"/>
<feature type="transmembrane region" description="Helical" evidence="10">
    <location>
        <begin position="28"/>
        <end position="49"/>
    </location>
</feature>
<dbReference type="NCBIfam" id="NF009420">
    <property type="entry name" value="PRK12785.1"/>
    <property type="match status" value="1"/>
</dbReference>
<comment type="subcellular location">
    <subcellularLocation>
        <location evidence="10">Cell inner membrane</location>
    </subcellularLocation>
    <subcellularLocation>
        <location evidence="2">Cell membrane</location>
        <topology evidence="2">Single-pass membrane protein</topology>
    </subcellularLocation>
</comment>
<evidence type="ECO:0000256" key="6">
    <source>
        <dbReference type="ARBA" id="ARBA00022692"/>
    </source>
</evidence>
<keyword evidence="7 10" id="KW-0283">Flagellar rotation</keyword>
<comment type="similarity">
    <text evidence="3 10">Belongs to the FliL family.</text>
</comment>
<gene>
    <name evidence="11" type="primary">fliL</name>
    <name evidence="11" type="ORF">GCM10007276_17490</name>
</gene>
<evidence type="ECO:0000256" key="4">
    <source>
        <dbReference type="ARBA" id="ARBA00022475"/>
    </source>
</evidence>
<dbReference type="EMBL" id="BMCP01000002">
    <property type="protein sequence ID" value="GGE40639.1"/>
    <property type="molecule type" value="Genomic_DNA"/>
</dbReference>
<evidence type="ECO:0000256" key="7">
    <source>
        <dbReference type="ARBA" id="ARBA00022779"/>
    </source>
</evidence>
<keyword evidence="11" id="KW-0966">Cell projection</keyword>
<evidence type="ECO:0000313" key="12">
    <source>
        <dbReference type="Proteomes" id="UP000602745"/>
    </source>
</evidence>
<keyword evidence="11" id="KW-0282">Flagellum</keyword>
<comment type="caution">
    <text evidence="11">The sequence shown here is derived from an EMBL/GenBank/DDBJ whole genome shotgun (WGS) entry which is preliminary data.</text>
</comment>
<evidence type="ECO:0000256" key="3">
    <source>
        <dbReference type="ARBA" id="ARBA00008281"/>
    </source>
</evidence>
<dbReference type="InterPro" id="IPR005503">
    <property type="entry name" value="FliL"/>
</dbReference>
<dbReference type="Pfam" id="PF03748">
    <property type="entry name" value="FliL"/>
    <property type="match status" value="1"/>
</dbReference>
<protein>
    <recommendedName>
        <fullName evidence="10">Flagellar protein FliL</fullName>
    </recommendedName>
</protein>
<proteinExistence type="inferred from homology"/>
<reference evidence="11" key="2">
    <citation type="submission" date="2020-09" db="EMBL/GenBank/DDBJ databases">
        <authorList>
            <person name="Sun Q."/>
            <person name="Sedlacek I."/>
        </authorList>
    </citation>
    <scope>NUCLEOTIDE SEQUENCE</scope>
    <source>
        <strain evidence="11">CCM 7684</strain>
    </source>
</reference>
<dbReference type="PANTHER" id="PTHR35091">
    <property type="entry name" value="FLAGELLAR PROTEIN FLIL"/>
    <property type="match status" value="1"/>
</dbReference>
<dbReference type="GO" id="GO:0071978">
    <property type="term" value="P:bacterial-type flagellum-dependent swarming motility"/>
    <property type="evidence" value="ECO:0007669"/>
    <property type="project" value="TreeGrafter"/>
</dbReference>
<evidence type="ECO:0000256" key="1">
    <source>
        <dbReference type="ARBA" id="ARBA00002254"/>
    </source>
</evidence>
<evidence type="ECO:0000256" key="5">
    <source>
        <dbReference type="ARBA" id="ARBA00022500"/>
    </source>
</evidence>
<keyword evidence="12" id="KW-1185">Reference proteome</keyword>
<evidence type="ECO:0000256" key="9">
    <source>
        <dbReference type="ARBA" id="ARBA00023136"/>
    </source>
</evidence>
<comment type="function">
    <text evidence="1 10">Controls the rotational direction of flagella during chemotaxis.</text>
</comment>
<organism evidence="11 12">
    <name type="scientific">Agaricicola taiwanensis</name>
    <dbReference type="NCBI Taxonomy" id="591372"/>
    <lineage>
        <taxon>Bacteria</taxon>
        <taxon>Pseudomonadati</taxon>
        <taxon>Pseudomonadota</taxon>
        <taxon>Alphaproteobacteria</taxon>
        <taxon>Rhodobacterales</taxon>
        <taxon>Paracoccaceae</taxon>
        <taxon>Agaricicola</taxon>
    </lineage>
</organism>
<sequence>MANVADAATDVEVAGKDSAKPAGKKKKLMMIGGAIAVLAAAAGGGYFFLTGGENAHEGEAVVAEKPPIFIDLPDMMVNLAVPADRPQYLKLKIALEVSDERLVERINPMMPRVLDAFQVHLREMRPADLDGSAGLYRLKEELLRRINAAVYPGKVEAILFKEVLVQ</sequence>
<keyword evidence="4" id="KW-1003">Cell membrane</keyword>
<name>A0A8J2YH46_9RHOB</name>
<keyword evidence="8 10" id="KW-1133">Transmembrane helix</keyword>
<accession>A0A8J2YH46</accession>
<keyword evidence="10" id="KW-0997">Cell inner membrane</keyword>
<dbReference type="Proteomes" id="UP000602745">
    <property type="component" value="Unassembled WGS sequence"/>
</dbReference>
<dbReference type="GO" id="GO:0006935">
    <property type="term" value="P:chemotaxis"/>
    <property type="evidence" value="ECO:0007669"/>
    <property type="project" value="UniProtKB-KW"/>
</dbReference>
<reference evidence="11" key="1">
    <citation type="journal article" date="2014" name="Int. J. Syst. Evol. Microbiol.">
        <title>Complete genome sequence of Corynebacterium casei LMG S-19264T (=DSM 44701T), isolated from a smear-ripened cheese.</title>
        <authorList>
            <consortium name="US DOE Joint Genome Institute (JGI-PGF)"/>
            <person name="Walter F."/>
            <person name="Albersmeier A."/>
            <person name="Kalinowski J."/>
            <person name="Ruckert C."/>
        </authorList>
    </citation>
    <scope>NUCLEOTIDE SEQUENCE</scope>
    <source>
        <strain evidence="11">CCM 7684</strain>
    </source>
</reference>
<keyword evidence="6 10" id="KW-0812">Transmembrane</keyword>
<keyword evidence="5 10" id="KW-0145">Chemotaxis</keyword>